<reference evidence="13" key="1">
    <citation type="submission" date="2019-06" db="EMBL/GenBank/DDBJ databases">
        <title>Complete genome sequence of Methylogaea oryzae strain JCM16910.</title>
        <authorList>
            <person name="Asakawa S."/>
        </authorList>
    </citation>
    <scope>NUCLEOTIDE SEQUENCE</scope>
    <source>
        <strain evidence="13">E10</strain>
    </source>
</reference>
<keyword evidence="4 11" id="KW-0288">FMN</keyword>
<dbReference type="PIRSF" id="PIRSF003314">
    <property type="entry name" value="IPP_isomerase"/>
    <property type="match status" value="1"/>
</dbReference>
<feature type="binding site" evidence="11">
    <location>
        <position position="223"/>
    </location>
    <ligand>
        <name>FMN</name>
        <dbReference type="ChEBI" id="CHEBI:58210"/>
    </ligand>
</feature>
<feature type="binding site" evidence="11">
    <location>
        <position position="98"/>
    </location>
    <ligand>
        <name>FMN</name>
        <dbReference type="ChEBI" id="CHEBI:58210"/>
    </ligand>
</feature>
<feature type="binding site" evidence="11">
    <location>
        <begin position="98"/>
        <end position="100"/>
    </location>
    <ligand>
        <name>substrate</name>
    </ligand>
</feature>
<dbReference type="HAMAP" id="MF_00354">
    <property type="entry name" value="Idi_2"/>
    <property type="match status" value="1"/>
</dbReference>
<keyword evidence="14" id="KW-1185">Reference proteome</keyword>
<comment type="cofactor">
    <cofactor evidence="1 11">
        <name>FMN</name>
        <dbReference type="ChEBI" id="CHEBI:58210"/>
    </cofactor>
</comment>
<keyword evidence="6 11" id="KW-0460">Magnesium</keyword>
<proteinExistence type="inferred from homology"/>
<keyword evidence="2 11" id="KW-0963">Cytoplasm</keyword>
<feature type="domain" description="FMN-dependent dehydrogenase" evidence="12">
    <location>
        <begin position="178"/>
        <end position="334"/>
    </location>
</feature>
<keyword evidence="5 11" id="KW-0479">Metal-binding</keyword>
<dbReference type="KEGG" id="moz:MoryE10_27800"/>
<feature type="binding site" evidence="11">
    <location>
        <begin position="9"/>
        <end position="10"/>
    </location>
    <ligand>
        <name>substrate</name>
    </ligand>
</feature>
<dbReference type="SUPFAM" id="SSF51395">
    <property type="entry name" value="FMN-linked oxidoreductases"/>
    <property type="match status" value="1"/>
</dbReference>
<dbReference type="Proteomes" id="UP000824988">
    <property type="component" value="Chromosome"/>
</dbReference>
<name>A0A8D4VRW8_9GAMM</name>
<dbReference type="CDD" id="cd02811">
    <property type="entry name" value="IDI-2_FMN"/>
    <property type="match status" value="1"/>
</dbReference>
<evidence type="ECO:0000313" key="13">
    <source>
        <dbReference type="EMBL" id="BBL72174.1"/>
    </source>
</evidence>
<feature type="domain" description="FMN-dependent dehydrogenase" evidence="12">
    <location>
        <begin position="8"/>
        <end position="99"/>
    </location>
</feature>
<dbReference type="GO" id="GO:0000287">
    <property type="term" value="F:magnesium ion binding"/>
    <property type="evidence" value="ECO:0007669"/>
    <property type="project" value="UniProtKB-UniRule"/>
</dbReference>
<gene>
    <name evidence="11 13" type="primary">fni</name>
    <name evidence="13" type="ORF">MoryE10_27800</name>
</gene>
<comment type="subcellular location">
    <subcellularLocation>
        <location evidence="11">Cytoplasm</location>
    </subcellularLocation>
</comment>
<comment type="cofactor">
    <cofactor evidence="11">
        <name>Mg(2+)</name>
        <dbReference type="ChEBI" id="CHEBI:18420"/>
    </cofactor>
</comment>
<evidence type="ECO:0000256" key="5">
    <source>
        <dbReference type="ARBA" id="ARBA00022723"/>
    </source>
</evidence>
<dbReference type="GO" id="GO:0004452">
    <property type="term" value="F:isopentenyl-diphosphate delta-isomerase activity"/>
    <property type="evidence" value="ECO:0007669"/>
    <property type="project" value="UniProtKB-UniRule"/>
</dbReference>
<dbReference type="EMBL" id="AP019782">
    <property type="protein sequence ID" value="BBL72174.1"/>
    <property type="molecule type" value="Genomic_DNA"/>
</dbReference>
<keyword evidence="3 11" id="KW-0285">Flavoprotein</keyword>
<accession>A0A8D4VRW8</accession>
<dbReference type="GO" id="GO:0005737">
    <property type="term" value="C:cytoplasm"/>
    <property type="evidence" value="ECO:0007669"/>
    <property type="project" value="UniProtKB-SubCell"/>
</dbReference>
<evidence type="ECO:0000256" key="10">
    <source>
        <dbReference type="ARBA" id="ARBA00025810"/>
    </source>
</evidence>
<feature type="binding site" evidence="11">
    <location>
        <begin position="294"/>
        <end position="295"/>
    </location>
    <ligand>
        <name>FMN</name>
        <dbReference type="ChEBI" id="CHEBI:58210"/>
    </ligand>
</feature>
<evidence type="ECO:0000256" key="8">
    <source>
        <dbReference type="ARBA" id="ARBA00023229"/>
    </source>
</evidence>
<feature type="binding site" evidence="11">
    <location>
        <begin position="273"/>
        <end position="275"/>
    </location>
    <ligand>
        <name>FMN</name>
        <dbReference type="ChEBI" id="CHEBI:58210"/>
    </ligand>
</feature>
<evidence type="ECO:0000256" key="1">
    <source>
        <dbReference type="ARBA" id="ARBA00001917"/>
    </source>
</evidence>
<dbReference type="GO" id="GO:0016491">
    <property type="term" value="F:oxidoreductase activity"/>
    <property type="evidence" value="ECO:0007669"/>
    <property type="project" value="InterPro"/>
</dbReference>
<comment type="caution">
    <text evidence="11">Lacks conserved residue(s) required for the propagation of feature annotation.</text>
</comment>
<keyword evidence="7 11" id="KW-0521">NADP</keyword>
<comment type="cofactor">
    <cofactor evidence="11">
        <name>NADPH</name>
        <dbReference type="ChEBI" id="CHEBI:57783"/>
    </cofactor>
</comment>
<feature type="binding site" evidence="11">
    <location>
        <begin position="67"/>
        <end position="69"/>
    </location>
    <ligand>
        <name>FMN</name>
        <dbReference type="ChEBI" id="CHEBI:58210"/>
    </ligand>
</feature>
<evidence type="ECO:0000256" key="6">
    <source>
        <dbReference type="ARBA" id="ARBA00022842"/>
    </source>
</evidence>
<dbReference type="InterPro" id="IPR000262">
    <property type="entry name" value="FMN-dep_DH"/>
</dbReference>
<dbReference type="RefSeq" id="WP_173586041.1">
    <property type="nucleotide sequence ID" value="NZ_AP019782.1"/>
</dbReference>
<feature type="binding site" evidence="11">
    <location>
        <position position="193"/>
    </location>
    <ligand>
        <name>FMN</name>
        <dbReference type="ChEBI" id="CHEBI:58210"/>
    </ligand>
</feature>
<sequence>MAASIINDRKIEHIAIVQNDEQSDRRRYYFDQVHLAHRALPEIAPEDVDTTTEFLGKKLSFPLLISAMTGGDHVLLERINANLAAAAEAAGVAMGVGSQRVMFGSPAAERTFALRSHAPSAVLLANLGAVQLNYGFGLDQCRRAVEVLGADALCLHLNPLQELAQPEGDTDFRGIAAKIGEVARQLPVPVIVKEVGCGISPTDAQKLREQGIRYLDVAGSGGTSWSRIEHHRHGGDGDDSLGLTFQDWGIPTPLALSQLRGQGDDITLIGSGGIRHGIDMAKAMVLGASLCGMAAPFLKPAMQSAEEVVQVIERLRQEFRAAMFLLGVTSVRQLVGNEALLLRY</sequence>
<comment type="catalytic activity">
    <reaction evidence="11">
        <text>isopentenyl diphosphate = dimethylallyl diphosphate</text>
        <dbReference type="Rhea" id="RHEA:23284"/>
        <dbReference type="ChEBI" id="CHEBI:57623"/>
        <dbReference type="ChEBI" id="CHEBI:128769"/>
        <dbReference type="EC" id="5.3.3.2"/>
    </reaction>
</comment>
<evidence type="ECO:0000256" key="11">
    <source>
        <dbReference type="HAMAP-Rule" id="MF_00354"/>
    </source>
</evidence>
<evidence type="ECO:0000256" key="2">
    <source>
        <dbReference type="ARBA" id="ARBA00022490"/>
    </source>
</evidence>
<feature type="binding site" evidence="11">
    <location>
        <position position="162"/>
    </location>
    <ligand>
        <name>Mg(2+)</name>
        <dbReference type="ChEBI" id="CHEBI:18420"/>
    </ligand>
</feature>
<comment type="function">
    <text evidence="11">Involved in the biosynthesis of isoprenoids. Catalyzes the 1,3-allylic rearrangement of the homoallylic substrate isopentenyl (IPP) to its allylic isomer, dimethylallyl diphosphate (DMAPP).</text>
</comment>
<dbReference type="GO" id="GO:0008299">
    <property type="term" value="P:isoprenoid biosynthetic process"/>
    <property type="evidence" value="ECO:0007669"/>
    <property type="project" value="UniProtKB-UniRule"/>
</dbReference>
<dbReference type="InterPro" id="IPR013785">
    <property type="entry name" value="Aldolase_TIM"/>
</dbReference>
<dbReference type="NCBIfam" id="TIGR02151">
    <property type="entry name" value="IPP_isom_2"/>
    <property type="match status" value="1"/>
</dbReference>
<evidence type="ECO:0000256" key="9">
    <source>
        <dbReference type="ARBA" id="ARBA00023235"/>
    </source>
</evidence>
<organism evidence="13 14">
    <name type="scientific">Methylogaea oryzae</name>
    <dbReference type="NCBI Taxonomy" id="1295382"/>
    <lineage>
        <taxon>Bacteria</taxon>
        <taxon>Pseudomonadati</taxon>
        <taxon>Pseudomonadota</taxon>
        <taxon>Gammaproteobacteria</taxon>
        <taxon>Methylococcales</taxon>
        <taxon>Methylococcaceae</taxon>
        <taxon>Methylogaea</taxon>
    </lineage>
</organism>
<dbReference type="Gene3D" id="3.20.20.70">
    <property type="entry name" value="Aldolase class I"/>
    <property type="match status" value="1"/>
</dbReference>
<keyword evidence="8 11" id="KW-0414">Isoprene biosynthesis</keyword>
<dbReference type="EC" id="5.3.3.2" evidence="11"/>
<evidence type="ECO:0000256" key="4">
    <source>
        <dbReference type="ARBA" id="ARBA00022643"/>
    </source>
</evidence>
<dbReference type="Pfam" id="PF01070">
    <property type="entry name" value="FMN_dh"/>
    <property type="match status" value="2"/>
</dbReference>
<keyword evidence="9 11" id="KW-0413">Isomerase</keyword>
<evidence type="ECO:0000313" key="14">
    <source>
        <dbReference type="Proteomes" id="UP000824988"/>
    </source>
</evidence>
<dbReference type="InterPro" id="IPR011179">
    <property type="entry name" value="IPdP_isomerase"/>
</dbReference>
<feature type="binding site" evidence="11">
    <location>
        <position position="66"/>
    </location>
    <ligand>
        <name>FMN</name>
        <dbReference type="ChEBI" id="CHEBI:58210"/>
    </ligand>
</feature>
<evidence type="ECO:0000259" key="12">
    <source>
        <dbReference type="Pfam" id="PF01070"/>
    </source>
</evidence>
<dbReference type="GO" id="GO:0070402">
    <property type="term" value="F:NADPH binding"/>
    <property type="evidence" value="ECO:0007669"/>
    <property type="project" value="UniProtKB-UniRule"/>
</dbReference>
<dbReference type="GO" id="GO:0010181">
    <property type="term" value="F:FMN binding"/>
    <property type="evidence" value="ECO:0007669"/>
    <property type="project" value="UniProtKB-UniRule"/>
</dbReference>
<protein>
    <recommendedName>
        <fullName evidence="11">Isopentenyl-diphosphate delta-isomerase</fullName>
        <shortName evidence="11">IPP isomerase</shortName>
        <ecNumber evidence="11">5.3.3.2</ecNumber>
    </recommendedName>
    <alternativeName>
        <fullName evidence="11">Isopentenyl diphosphate:dimethylallyl diphosphate isomerase</fullName>
    </alternativeName>
    <alternativeName>
        <fullName evidence="11">Isopentenyl pyrophosphate isomerase</fullName>
    </alternativeName>
    <alternativeName>
        <fullName evidence="11">Type 2 isopentenyl diphosphate isomerase</fullName>
        <shortName evidence="11">IDI-2</shortName>
    </alternativeName>
</protein>
<feature type="binding site" evidence="11">
    <location>
        <position position="126"/>
    </location>
    <ligand>
        <name>FMN</name>
        <dbReference type="ChEBI" id="CHEBI:58210"/>
    </ligand>
</feature>
<evidence type="ECO:0000256" key="3">
    <source>
        <dbReference type="ARBA" id="ARBA00022630"/>
    </source>
</evidence>
<feature type="binding site" evidence="11">
    <location>
        <position position="161"/>
    </location>
    <ligand>
        <name>substrate</name>
    </ligand>
</feature>
<comment type="subunit">
    <text evidence="10 11">Homooctamer. Dimer of tetramers.</text>
</comment>
<dbReference type="PANTHER" id="PTHR43665:SF1">
    <property type="entry name" value="ISOPENTENYL-DIPHOSPHATE DELTA-ISOMERASE"/>
    <property type="match status" value="1"/>
</dbReference>
<evidence type="ECO:0000256" key="7">
    <source>
        <dbReference type="ARBA" id="ARBA00022857"/>
    </source>
</evidence>
<comment type="similarity">
    <text evidence="11">Belongs to the IPP isomerase type 2 family.</text>
</comment>
<dbReference type="AlphaFoldDB" id="A0A8D4VRW8"/>
<dbReference type="PANTHER" id="PTHR43665">
    <property type="entry name" value="ISOPENTENYL-DIPHOSPHATE DELTA-ISOMERASE"/>
    <property type="match status" value="1"/>
</dbReference>